<dbReference type="InterPro" id="IPR036388">
    <property type="entry name" value="WH-like_DNA-bd_sf"/>
</dbReference>
<keyword evidence="4" id="KW-0411">Iron-sulfur</keyword>
<keyword evidence="6" id="KW-0238">DNA-binding</keyword>
<dbReference type="PANTHER" id="PTHR33221:SF4">
    <property type="entry name" value="HTH-TYPE TRANSCRIPTIONAL REPRESSOR NSRR"/>
    <property type="match status" value="1"/>
</dbReference>
<dbReference type="SUPFAM" id="SSF46785">
    <property type="entry name" value="Winged helix' DNA-binding domain"/>
    <property type="match status" value="1"/>
</dbReference>
<dbReference type="PROSITE" id="PS51197">
    <property type="entry name" value="HTH_RRF2_2"/>
    <property type="match status" value="1"/>
</dbReference>
<dbReference type="Pfam" id="PF02082">
    <property type="entry name" value="Rrf2"/>
    <property type="match status" value="1"/>
</dbReference>
<keyword evidence="9" id="KW-1185">Reference proteome</keyword>
<dbReference type="PROSITE" id="PS01332">
    <property type="entry name" value="HTH_RRF2_1"/>
    <property type="match status" value="1"/>
</dbReference>
<dbReference type="Gene3D" id="1.10.10.10">
    <property type="entry name" value="Winged helix-like DNA-binding domain superfamily/Winged helix DNA-binding domain"/>
    <property type="match status" value="1"/>
</dbReference>
<proteinExistence type="predicted"/>
<keyword evidence="2" id="KW-0479">Metal-binding</keyword>
<keyword evidence="5" id="KW-0805">Transcription regulation</keyword>
<dbReference type="GO" id="GO:0051537">
    <property type="term" value="F:2 iron, 2 sulfur cluster binding"/>
    <property type="evidence" value="ECO:0007669"/>
    <property type="project" value="UniProtKB-KW"/>
</dbReference>
<keyword evidence="1" id="KW-0678">Repressor</keyword>
<keyword evidence="7" id="KW-0804">Transcription</keyword>
<evidence type="ECO:0000256" key="7">
    <source>
        <dbReference type="ARBA" id="ARBA00023163"/>
    </source>
</evidence>
<evidence type="ECO:0000313" key="9">
    <source>
        <dbReference type="Proteomes" id="UP000254848"/>
    </source>
</evidence>
<name>A0A370R2T6_9GAMM</name>
<evidence type="ECO:0000256" key="3">
    <source>
        <dbReference type="ARBA" id="ARBA00023004"/>
    </source>
</evidence>
<reference evidence="8 9" key="1">
    <citation type="submission" date="2018-07" db="EMBL/GenBank/DDBJ databases">
        <title>Genomic Encyclopedia of Type Strains, Phase IV (KMG-IV): sequencing the most valuable type-strain genomes for metagenomic binning, comparative biology and taxonomic classification.</title>
        <authorList>
            <person name="Goeker M."/>
        </authorList>
    </citation>
    <scope>NUCLEOTIDE SEQUENCE [LARGE SCALE GENOMIC DNA]</scope>
    <source>
        <strain evidence="8 9">DSM 103736</strain>
    </source>
</reference>
<protein>
    <submittedName>
        <fullName evidence="8">BadM/Rrf2 family transcriptional regulator</fullName>
    </submittedName>
</protein>
<sequence>MRADSGIGRAAAQESPLRKAGLWYNRSVRHHGETMKLTTYTDFGLRALMFLALLPPGQRSNVADISTYYDISRNHMVKVVGQLASLGYVRAIRGKNGGIELARAPQEVNVGKVIRELENNLDGIDCSAPYCKLIHVCRLQRALKAGMEAFLTAMEDYTLADLVENREELITVLKLGE</sequence>
<keyword evidence="3" id="KW-0408">Iron</keyword>
<organism evidence="8 9">
    <name type="scientific">Enterobacillus tribolii</name>
    <dbReference type="NCBI Taxonomy" id="1487935"/>
    <lineage>
        <taxon>Bacteria</taxon>
        <taxon>Pseudomonadati</taxon>
        <taxon>Pseudomonadota</taxon>
        <taxon>Gammaproteobacteria</taxon>
        <taxon>Enterobacterales</taxon>
        <taxon>Hafniaceae</taxon>
        <taxon>Enterobacillus</taxon>
    </lineage>
</organism>
<dbReference type="InterPro" id="IPR036390">
    <property type="entry name" value="WH_DNA-bd_sf"/>
</dbReference>
<dbReference type="GO" id="GO:0003677">
    <property type="term" value="F:DNA binding"/>
    <property type="evidence" value="ECO:0007669"/>
    <property type="project" value="UniProtKB-KW"/>
</dbReference>
<evidence type="ECO:0000313" key="8">
    <source>
        <dbReference type="EMBL" id="RDK96752.1"/>
    </source>
</evidence>
<dbReference type="InterPro" id="IPR030489">
    <property type="entry name" value="TR_Rrf2-type_CS"/>
</dbReference>
<gene>
    <name evidence="8" type="ORF">C8D90_101188</name>
</gene>
<dbReference type="PANTHER" id="PTHR33221">
    <property type="entry name" value="WINGED HELIX-TURN-HELIX TRANSCRIPTIONAL REGULATOR, RRF2 FAMILY"/>
    <property type="match status" value="1"/>
</dbReference>
<dbReference type="AlphaFoldDB" id="A0A370R2T6"/>
<dbReference type="InterPro" id="IPR000944">
    <property type="entry name" value="Tscrpt_reg_Rrf2"/>
</dbReference>
<evidence type="ECO:0000256" key="5">
    <source>
        <dbReference type="ARBA" id="ARBA00023015"/>
    </source>
</evidence>
<keyword evidence="2" id="KW-0001">2Fe-2S</keyword>
<evidence type="ECO:0000256" key="2">
    <source>
        <dbReference type="ARBA" id="ARBA00022714"/>
    </source>
</evidence>
<dbReference type="EMBL" id="QRAP01000001">
    <property type="protein sequence ID" value="RDK96752.1"/>
    <property type="molecule type" value="Genomic_DNA"/>
</dbReference>
<dbReference type="Proteomes" id="UP000254848">
    <property type="component" value="Unassembled WGS sequence"/>
</dbReference>
<evidence type="ECO:0000256" key="6">
    <source>
        <dbReference type="ARBA" id="ARBA00023125"/>
    </source>
</evidence>
<dbReference type="GO" id="GO:0005829">
    <property type="term" value="C:cytosol"/>
    <property type="evidence" value="ECO:0007669"/>
    <property type="project" value="TreeGrafter"/>
</dbReference>
<evidence type="ECO:0000256" key="1">
    <source>
        <dbReference type="ARBA" id="ARBA00022491"/>
    </source>
</evidence>
<evidence type="ECO:0000256" key="4">
    <source>
        <dbReference type="ARBA" id="ARBA00023014"/>
    </source>
</evidence>
<dbReference type="NCBIfam" id="TIGR00738">
    <property type="entry name" value="rrf2_super"/>
    <property type="match status" value="1"/>
</dbReference>
<comment type="caution">
    <text evidence="8">The sequence shown here is derived from an EMBL/GenBank/DDBJ whole genome shotgun (WGS) entry which is preliminary data.</text>
</comment>
<accession>A0A370R2T6</accession>
<dbReference type="GO" id="GO:0003700">
    <property type="term" value="F:DNA-binding transcription factor activity"/>
    <property type="evidence" value="ECO:0007669"/>
    <property type="project" value="TreeGrafter"/>
</dbReference>